<proteinExistence type="predicted"/>
<comment type="caution">
    <text evidence="1">The sequence shown here is derived from an EMBL/GenBank/DDBJ whole genome shotgun (WGS) entry which is preliminary data.</text>
</comment>
<evidence type="ECO:0000313" key="2">
    <source>
        <dbReference type="Proteomes" id="UP001066276"/>
    </source>
</evidence>
<organism evidence="1 2">
    <name type="scientific">Pleurodeles waltl</name>
    <name type="common">Iberian ribbed newt</name>
    <dbReference type="NCBI Taxonomy" id="8319"/>
    <lineage>
        <taxon>Eukaryota</taxon>
        <taxon>Metazoa</taxon>
        <taxon>Chordata</taxon>
        <taxon>Craniata</taxon>
        <taxon>Vertebrata</taxon>
        <taxon>Euteleostomi</taxon>
        <taxon>Amphibia</taxon>
        <taxon>Batrachia</taxon>
        <taxon>Caudata</taxon>
        <taxon>Salamandroidea</taxon>
        <taxon>Salamandridae</taxon>
        <taxon>Pleurodelinae</taxon>
        <taxon>Pleurodeles</taxon>
    </lineage>
</organism>
<gene>
    <name evidence="1" type="ORF">NDU88_002144</name>
</gene>
<evidence type="ECO:0000313" key="1">
    <source>
        <dbReference type="EMBL" id="KAJ1170264.1"/>
    </source>
</evidence>
<keyword evidence="2" id="KW-1185">Reference proteome</keyword>
<dbReference type="EMBL" id="JANPWB010000007">
    <property type="protein sequence ID" value="KAJ1170264.1"/>
    <property type="molecule type" value="Genomic_DNA"/>
</dbReference>
<name>A0AAV7T1K9_PLEWA</name>
<sequence length="89" mass="9836">MGRVLERSRRVGPLCPNVLRPLAPAVGISGNASSSRLSQVRRYRVQEEMKSKGRQPSAGHICGACVRLYCIGGDSKRKRRGTVIGRPFW</sequence>
<dbReference type="Proteomes" id="UP001066276">
    <property type="component" value="Chromosome 4_1"/>
</dbReference>
<accession>A0AAV7T1K9</accession>
<protein>
    <submittedName>
        <fullName evidence="1">Uncharacterized protein</fullName>
    </submittedName>
</protein>
<dbReference type="AlphaFoldDB" id="A0AAV7T1K9"/>
<reference evidence="1" key="1">
    <citation type="journal article" date="2022" name="bioRxiv">
        <title>Sequencing and chromosome-scale assembly of the giantPleurodeles waltlgenome.</title>
        <authorList>
            <person name="Brown T."/>
            <person name="Elewa A."/>
            <person name="Iarovenko S."/>
            <person name="Subramanian E."/>
            <person name="Araus A.J."/>
            <person name="Petzold A."/>
            <person name="Susuki M."/>
            <person name="Suzuki K.-i.T."/>
            <person name="Hayashi T."/>
            <person name="Toyoda A."/>
            <person name="Oliveira C."/>
            <person name="Osipova E."/>
            <person name="Leigh N.D."/>
            <person name="Simon A."/>
            <person name="Yun M.H."/>
        </authorList>
    </citation>
    <scope>NUCLEOTIDE SEQUENCE</scope>
    <source>
        <strain evidence="1">20211129_DDA</strain>
        <tissue evidence="1">Liver</tissue>
    </source>
</reference>